<keyword evidence="6" id="KW-0378">Hydrolase</keyword>
<evidence type="ECO:0000256" key="7">
    <source>
        <dbReference type="ARBA" id="ARBA00022840"/>
    </source>
</evidence>
<dbReference type="Proteomes" id="UP000323000">
    <property type="component" value="Chromosome 9"/>
</dbReference>
<evidence type="ECO:0000256" key="1">
    <source>
        <dbReference type="ARBA" id="ARBA00001460"/>
    </source>
</evidence>
<dbReference type="GO" id="GO:0005524">
    <property type="term" value="F:ATP binding"/>
    <property type="evidence" value="ECO:0007669"/>
    <property type="project" value="UniProtKB-KW"/>
</dbReference>
<dbReference type="GO" id="GO:0000105">
    <property type="term" value="P:L-histidine biosynthetic process"/>
    <property type="evidence" value="ECO:0007669"/>
    <property type="project" value="UniProtKB-UniPathway"/>
</dbReference>
<accession>A0A5C7H9W4</accession>
<comment type="caution">
    <text evidence="9">The sequence shown here is derived from an EMBL/GenBank/DDBJ whole genome shotgun (WGS) entry which is preliminary data.</text>
</comment>
<dbReference type="EC" id="3.6.1.31" evidence="3"/>
<name>A0A5C7H9W4_9ROSI</name>
<dbReference type="AlphaFoldDB" id="A0A5C7H9W4"/>
<evidence type="ECO:0000256" key="3">
    <source>
        <dbReference type="ARBA" id="ARBA00012414"/>
    </source>
</evidence>
<keyword evidence="8" id="KW-0368">Histidine biosynthesis</keyword>
<protein>
    <recommendedName>
        <fullName evidence="3">phosphoribosyl-ATP diphosphatase</fullName>
        <ecNumber evidence="3">3.6.1.31</ecNumber>
    </recommendedName>
</protein>
<keyword evidence="7" id="KW-0067">ATP-binding</keyword>
<dbReference type="InterPro" id="IPR008179">
    <property type="entry name" value="HisE"/>
</dbReference>
<evidence type="ECO:0000313" key="10">
    <source>
        <dbReference type="Proteomes" id="UP000323000"/>
    </source>
</evidence>
<gene>
    <name evidence="9" type="ORF">EZV62_018815</name>
</gene>
<dbReference type="Pfam" id="PF01503">
    <property type="entry name" value="PRA-PH"/>
    <property type="match status" value="1"/>
</dbReference>
<proteinExistence type="predicted"/>
<keyword evidence="5" id="KW-0547">Nucleotide-binding</keyword>
<dbReference type="GO" id="GO:0004636">
    <property type="term" value="F:phosphoribosyl-ATP diphosphatase activity"/>
    <property type="evidence" value="ECO:0007669"/>
    <property type="project" value="UniProtKB-EC"/>
</dbReference>
<dbReference type="EMBL" id="VAHF01000009">
    <property type="protein sequence ID" value="TXG53559.1"/>
    <property type="molecule type" value="Genomic_DNA"/>
</dbReference>
<dbReference type="UniPathway" id="UPA00031">
    <property type="reaction ID" value="UER00007"/>
</dbReference>
<evidence type="ECO:0000256" key="8">
    <source>
        <dbReference type="ARBA" id="ARBA00023102"/>
    </source>
</evidence>
<evidence type="ECO:0000256" key="4">
    <source>
        <dbReference type="ARBA" id="ARBA00022605"/>
    </source>
</evidence>
<evidence type="ECO:0000256" key="5">
    <source>
        <dbReference type="ARBA" id="ARBA00022741"/>
    </source>
</evidence>
<dbReference type="PANTHER" id="PTHR42945:SF1">
    <property type="entry name" value="HISTIDINE BIOSYNTHESIS BIFUNCTIONAL PROTEIN HIS7"/>
    <property type="match status" value="1"/>
</dbReference>
<evidence type="ECO:0000313" key="9">
    <source>
        <dbReference type="EMBL" id="TXG53559.1"/>
    </source>
</evidence>
<evidence type="ECO:0000256" key="2">
    <source>
        <dbReference type="ARBA" id="ARBA00005204"/>
    </source>
</evidence>
<reference evidence="10" key="1">
    <citation type="journal article" date="2019" name="Gigascience">
        <title>De novo genome assembly of the endangered Acer yangbiense, a plant species with extremely small populations endemic to Yunnan Province, China.</title>
        <authorList>
            <person name="Yang J."/>
            <person name="Wariss H.M."/>
            <person name="Tao L."/>
            <person name="Zhang R."/>
            <person name="Yun Q."/>
            <person name="Hollingsworth P."/>
            <person name="Dao Z."/>
            <person name="Luo G."/>
            <person name="Guo H."/>
            <person name="Ma Y."/>
            <person name="Sun W."/>
        </authorList>
    </citation>
    <scope>NUCLEOTIDE SEQUENCE [LARGE SCALE GENOMIC DNA]</scope>
    <source>
        <strain evidence="10">cv. Malutang</strain>
    </source>
</reference>
<organism evidence="9 10">
    <name type="scientific">Acer yangbiense</name>
    <dbReference type="NCBI Taxonomy" id="1000413"/>
    <lineage>
        <taxon>Eukaryota</taxon>
        <taxon>Viridiplantae</taxon>
        <taxon>Streptophyta</taxon>
        <taxon>Embryophyta</taxon>
        <taxon>Tracheophyta</taxon>
        <taxon>Spermatophyta</taxon>
        <taxon>Magnoliopsida</taxon>
        <taxon>eudicotyledons</taxon>
        <taxon>Gunneridae</taxon>
        <taxon>Pentapetalae</taxon>
        <taxon>rosids</taxon>
        <taxon>malvids</taxon>
        <taxon>Sapindales</taxon>
        <taxon>Sapindaceae</taxon>
        <taxon>Hippocastanoideae</taxon>
        <taxon>Acereae</taxon>
        <taxon>Acer</taxon>
    </lineage>
</organism>
<dbReference type="NCBIfam" id="TIGR03188">
    <property type="entry name" value="histidine_hisI"/>
    <property type="match status" value="1"/>
</dbReference>
<sequence length="129" mass="14810">MAVSYVHYVQPLRVSSKTCLFFSVGGRCREGRRKISVFSKRLKEIARLPLTTLYSLESTISQRKAELGAPENGTWTKRLLLDDNLLCSKIWEETDEFYRTLEENEGKSRTASEMADVLYDAIVLLTQLQ</sequence>
<keyword evidence="10" id="KW-1185">Reference proteome</keyword>
<dbReference type="InterPro" id="IPR021130">
    <property type="entry name" value="PRib-ATP_PPHydrolase-like"/>
</dbReference>
<dbReference type="CDD" id="cd11534">
    <property type="entry name" value="NTP-PPase_HisIE_like"/>
    <property type="match status" value="1"/>
</dbReference>
<comment type="catalytic activity">
    <reaction evidence="1">
        <text>1-(5-phospho-beta-D-ribosyl)-ATP + H2O = 1-(5-phospho-beta-D-ribosyl)-5'-AMP + diphosphate + H(+)</text>
        <dbReference type="Rhea" id="RHEA:22828"/>
        <dbReference type="ChEBI" id="CHEBI:15377"/>
        <dbReference type="ChEBI" id="CHEBI:15378"/>
        <dbReference type="ChEBI" id="CHEBI:33019"/>
        <dbReference type="ChEBI" id="CHEBI:59457"/>
        <dbReference type="ChEBI" id="CHEBI:73183"/>
        <dbReference type="EC" id="3.6.1.31"/>
    </reaction>
</comment>
<dbReference type="Gene3D" id="1.10.287.1080">
    <property type="entry name" value="MazG-like"/>
    <property type="match status" value="1"/>
</dbReference>
<dbReference type="OrthoDB" id="1703565at2759"/>
<dbReference type="SUPFAM" id="SSF101386">
    <property type="entry name" value="all-alpha NTP pyrophosphatases"/>
    <property type="match status" value="1"/>
</dbReference>
<comment type="pathway">
    <text evidence="2">Amino-acid biosynthesis; L-histidine biosynthesis; L-histidine from 5-phospho-alpha-D-ribose 1-diphosphate: step 2/9.</text>
</comment>
<dbReference type="PANTHER" id="PTHR42945">
    <property type="entry name" value="HISTIDINE BIOSYNTHESIS BIFUNCTIONAL PROTEIN"/>
    <property type="match status" value="1"/>
</dbReference>
<evidence type="ECO:0000256" key="6">
    <source>
        <dbReference type="ARBA" id="ARBA00022801"/>
    </source>
</evidence>
<keyword evidence="4" id="KW-0028">Amino-acid biosynthesis</keyword>